<dbReference type="OrthoDB" id="5918329at2759"/>
<sequence>MKKRIAQRQRQKMGGINQRDDESLLTVRLSVMADAKREAEVHCVDFYKEEKEKMKNKVVSTNKRTRKSERIALKLLATNGNCCPRLAR</sequence>
<reference evidence="1 2" key="1">
    <citation type="submission" date="2015-01" db="EMBL/GenBank/DDBJ databases">
        <title>Evolution of Trichinella species and genotypes.</title>
        <authorList>
            <person name="Korhonen P.K."/>
            <person name="Edoardo P."/>
            <person name="Giuseppe L.R."/>
            <person name="Gasser R.B."/>
        </authorList>
    </citation>
    <scope>NUCLEOTIDE SEQUENCE [LARGE SCALE GENOMIC DNA]</scope>
    <source>
        <strain evidence="1">ISS2496</strain>
    </source>
</reference>
<proteinExistence type="predicted"/>
<evidence type="ECO:0000313" key="2">
    <source>
        <dbReference type="Proteomes" id="UP000054783"/>
    </source>
</evidence>
<gene>
    <name evidence="1" type="ORF">T12_10116</name>
</gene>
<comment type="caution">
    <text evidence="1">The sequence shown here is derived from an EMBL/GenBank/DDBJ whole genome shotgun (WGS) entry which is preliminary data.</text>
</comment>
<dbReference type="AlphaFoldDB" id="A0A0V1AGP7"/>
<name>A0A0V1AGP7_9BILA</name>
<protein>
    <submittedName>
        <fullName evidence="1">Uncharacterized protein</fullName>
    </submittedName>
</protein>
<dbReference type="EMBL" id="JYDQ01000002">
    <property type="protein sequence ID" value="KRY23722.1"/>
    <property type="molecule type" value="Genomic_DNA"/>
</dbReference>
<evidence type="ECO:0000313" key="1">
    <source>
        <dbReference type="EMBL" id="KRY23722.1"/>
    </source>
</evidence>
<keyword evidence="2" id="KW-1185">Reference proteome</keyword>
<dbReference type="Proteomes" id="UP000054783">
    <property type="component" value="Unassembled WGS sequence"/>
</dbReference>
<organism evidence="1 2">
    <name type="scientific">Trichinella patagoniensis</name>
    <dbReference type="NCBI Taxonomy" id="990121"/>
    <lineage>
        <taxon>Eukaryota</taxon>
        <taxon>Metazoa</taxon>
        <taxon>Ecdysozoa</taxon>
        <taxon>Nematoda</taxon>
        <taxon>Enoplea</taxon>
        <taxon>Dorylaimia</taxon>
        <taxon>Trichinellida</taxon>
        <taxon>Trichinellidae</taxon>
        <taxon>Trichinella</taxon>
    </lineage>
</organism>
<accession>A0A0V1AGP7</accession>